<keyword evidence="5" id="KW-1185">Reference proteome</keyword>
<accession>A0A6V8KDK2</accession>
<keyword evidence="2" id="KW-0812">Transmembrane</keyword>
<keyword evidence="2" id="KW-0472">Membrane</keyword>
<dbReference type="Proteomes" id="UP000482800">
    <property type="component" value="Unassembled WGS sequence"/>
</dbReference>
<feature type="region of interest" description="Disordered" evidence="1">
    <location>
        <begin position="142"/>
        <end position="168"/>
    </location>
</feature>
<feature type="transmembrane region" description="Helical" evidence="2">
    <location>
        <begin position="174"/>
        <end position="194"/>
    </location>
</feature>
<gene>
    <name evidence="4" type="ORF">Phou_074820</name>
</gene>
<dbReference type="RefSeq" id="WP_173065590.1">
    <property type="nucleotide sequence ID" value="NZ_BLPF01000003.1"/>
</dbReference>
<sequence>MKRFGTRLAVLAAAGFLALWPSTAATAAMTIDINPGNVPTTAAGFKNKKCDPNQGGGPIDGKDIWVFVLPGNHNTTGDFISVTADFGVNGSVTITAAGDPDNFDNGGPSTSKAWIVTDAGWTMEGATAEISGTADKFNLTHTCPEGGVPSTGPSARPSGPAATGGGGGSTNGGMALGIGALAVAGVSGLGLALVRSRRRAA</sequence>
<feature type="chain" id="PRO_5028988976" description="Gram-positive cocci surface proteins LPxTG domain-containing protein" evidence="3">
    <location>
        <begin position="28"/>
        <end position="201"/>
    </location>
</feature>
<dbReference type="AlphaFoldDB" id="A0A6V8KDK2"/>
<reference evidence="4 5" key="1">
    <citation type="submission" date="2020-03" db="EMBL/GenBank/DDBJ databases">
        <title>Whole genome shotgun sequence of Phytohabitans houttuyneae NBRC 108639.</title>
        <authorList>
            <person name="Komaki H."/>
            <person name="Tamura T."/>
        </authorList>
    </citation>
    <scope>NUCLEOTIDE SEQUENCE [LARGE SCALE GENOMIC DNA]</scope>
    <source>
        <strain evidence="4 5">NBRC 108639</strain>
    </source>
</reference>
<evidence type="ECO:0000256" key="1">
    <source>
        <dbReference type="SAM" id="MobiDB-lite"/>
    </source>
</evidence>
<protein>
    <recommendedName>
        <fullName evidence="6">Gram-positive cocci surface proteins LPxTG domain-containing protein</fullName>
    </recommendedName>
</protein>
<evidence type="ECO:0000313" key="5">
    <source>
        <dbReference type="Proteomes" id="UP000482800"/>
    </source>
</evidence>
<keyword evidence="3" id="KW-0732">Signal</keyword>
<proteinExistence type="predicted"/>
<evidence type="ECO:0008006" key="6">
    <source>
        <dbReference type="Google" id="ProtNLM"/>
    </source>
</evidence>
<evidence type="ECO:0000256" key="2">
    <source>
        <dbReference type="SAM" id="Phobius"/>
    </source>
</evidence>
<evidence type="ECO:0000313" key="4">
    <source>
        <dbReference type="EMBL" id="GFJ83302.1"/>
    </source>
</evidence>
<keyword evidence="2" id="KW-1133">Transmembrane helix</keyword>
<evidence type="ECO:0000256" key="3">
    <source>
        <dbReference type="SAM" id="SignalP"/>
    </source>
</evidence>
<dbReference type="EMBL" id="BLPF01000003">
    <property type="protein sequence ID" value="GFJ83302.1"/>
    <property type="molecule type" value="Genomic_DNA"/>
</dbReference>
<feature type="signal peptide" evidence="3">
    <location>
        <begin position="1"/>
        <end position="27"/>
    </location>
</feature>
<reference evidence="4 5" key="2">
    <citation type="submission" date="2020-03" db="EMBL/GenBank/DDBJ databases">
        <authorList>
            <person name="Ichikawa N."/>
            <person name="Kimura A."/>
            <person name="Kitahashi Y."/>
            <person name="Uohara A."/>
        </authorList>
    </citation>
    <scope>NUCLEOTIDE SEQUENCE [LARGE SCALE GENOMIC DNA]</scope>
    <source>
        <strain evidence="4 5">NBRC 108639</strain>
    </source>
</reference>
<feature type="compositionally biased region" description="Low complexity" evidence="1">
    <location>
        <begin position="150"/>
        <end position="161"/>
    </location>
</feature>
<comment type="caution">
    <text evidence="4">The sequence shown here is derived from an EMBL/GenBank/DDBJ whole genome shotgun (WGS) entry which is preliminary data.</text>
</comment>
<organism evidence="4 5">
    <name type="scientific">Phytohabitans houttuyneae</name>
    <dbReference type="NCBI Taxonomy" id="1076126"/>
    <lineage>
        <taxon>Bacteria</taxon>
        <taxon>Bacillati</taxon>
        <taxon>Actinomycetota</taxon>
        <taxon>Actinomycetes</taxon>
        <taxon>Micromonosporales</taxon>
        <taxon>Micromonosporaceae</taxon>
    </lineage>
</organism>
<name>A0A6V8KDK2_9ACTN</name>